<feature type="chain" id="PRO_5004932814" evidence="2">
    <location>
        <begin position="23"/>
        <end position="319"/>
    </location>
</feature>
<dbReference type="PANTHER" id="PTHR33470:SF40">
    <property type="entry name" value="PROTEIN SEED AND ROOT HAIR PROTECTIVE PROTEIN"/>
    <property type="match status" value="1"/>
</dbReference>
<dbReference type="Proteomes" id="UP000030645">
    <property type="component" value="Unassembled WGS sequence"/>
</dbReference>
<gene>
    <name evidence="3" type="ORF">L484_007488</name>
</gene>
<dbReference type="STRING" id="981085.W9RWH4"/>
<dbReference type="GO" id="GO:0071944">
    <property type="term" value="C:cell periphery"/>
    <property type="evidence" value="ECO:0007669"/>
    <property type="project" value="TreeGrafter"/>
</dbReference>
<dbReference type="PANTHER" id="PTHR33470">
    <property type="entry name" value="OS01G0164075 PROTEIN"/>
    <property type="match status" value="1"/>
</dbReference>
<protein>
    <submittedName>
        <fullName evidence="3">Uncharacterized protein</fullName>
    </submittedName>
</protein>
<evidence type="ECO:0000313" key="3">
    <source>
        <dbReference type="EMBL" id="EXB95738.1"/>
    </source>
</evidence>
<dbReference type="Pfam" id="PF01190">
    <property type="entry name" value="Pollen_Ole_e_1"/>
    <property type="match status" value="1"/>
</dbReference>
<organism evidence="3 4">
    <name type="scientific">Morus notabilis</name>
    <dbReference type="NCBI Taxonomy" id="981085"/>
    <lineage>
        <taxon>Eukaryota</taxon>
        <taxon>Viridiplantae</taxon>
        <taxon>Streptophyta</taxon>
        <taxon>Embryophyta</taxon>
        <taxon>Tracheophyta</taxon>
        <taxon>Spermatophyta</taxon>
        <taxon>Magnoliopsida</taxon>
        <taxon>eudicotyledons</taxon>
        <taxon>Gunneridae</taxon>
        <taxon>Pentapetalae</taxon>
        <taxon>rosids</taxon>
        <taxon>fabids</taxon>
        <taxon>Rosales</taxon>
        <taxon>Moraceae</taxon>
        <taxon>Moreae</taxon>
        <taxon>Morus</taxon>
    </lineage>
</organism>
<evidence type="ECO:0000256" key="2">
    <source>
        <dbReference type="SAM" id="SignalP"/>
    </source>
</evidence>
<feature type="signal peptide" evidence="2">
    <location>
        <begin position="1"/>
        <end position="22"/>
    </location>
</feature>
<dbReference type="AlphaFoldDB" id="W9RWH4"/>
<dbReference type="EMBL" id="KE345220">
    <property type="protein sequence ID" value="EXB95738.1"/>
    <property type="molecule type" value="Genomic_DNA"/>
</dbReference>
<keyword evidence="1 2" id="KW-0732">Signal</keyword>
<accession>W9RWH4</accession>
<evidence type="ECO:0000256" key="1">
    <source>
        <dbReference type="ARBA" id="ARBA00022729"/>
    </source>
</evidence>
<evidence type="ECO:0000313" key="4">
    <source>
        <dbReference type="Proteomes" id="UP000030645"/>
    </source>
</evidence>
<proteinExistence type="predicted"/>
<sequence>MAFSHLLLSLLLLSSLLTISSANYNYPYTTGQHPNVENDKQTLLDHDQLLDDDLIPTDHILDLGSTNGHNYQQYDHHDHVLQDDQQKLYFPDQPLHDLLTPTKQDRYEPYYYHKSSEGKEHYLVPSEPAQHYEKPKPEGKENIVPVKLPYNVGEPKNYDQVYQRHIFPPSNILLFEALSCATQANHMPHFQVRAKARITCEAKNDKNNGYGKTTPFSVVTDVTDKNGFFFKALSLSYVDQVKLNLDKCKVYLEAPSSECACKVPTDVSYGKSGARLSSVRILNDKFLYTVGPFIYTSSDSSPYKPAGLPNDHSFIPGGY</sequence>
<name>W9RWH4_9ROSA</name>
<keyword evidence="4" id="KW-1185">Reference proteome</keyword>
<reference evidence="4" key="1">
    <citation type="submission" date="2013-01" db="EMBL/GenBank/DDBJ databases">
        <title>Draft Genome Sequence of a Mulberry Tree, Morus notabilis C.K. Schneid.</title>
        <authorList>
            <person name="He N."/>
            <person name="Zhao S."/>
        </authorList>
    </citation>
    <scope>NUCLEOTIDE SEQUENCE</scope>
</reference>